<evidence type="ECO:0000313" key="3">
    <source>
        <dbReference type="Proteomes" id="UP000226431"/>
    </source>
</evidence>
<dbReference type="EMBL" id="NJES01000389">
    <property type="protein sequence ID" value="PHH72849.1"/>
    <property type="molecule type" value="Genomic_DNA"/>
</dbReference>
<evidence type="ECO:0000256" key="1">
    <source>
        <dbReference type="SAM" id="MobiDB-lite"/>
    </source>
</evidence>
<feature type="compositionally biased region" description="Low complexity" evidence="1">
    <location>
        <begin position="1"/>
        <end position="14"/>
    </location>
</feature>
<organism evidence="2 3">
    <name type="scientific">Ophiocordyceps camponoti-rufipedis</name>
    <dbReference type="NCBI Taxonomy" id="2004952"/>
    <lineage>
        <taxon>Eukaryota</taxon>
        <taxon>Fungi</taxon>
        <taxon>Dikarya</taxon>
        <taxon>Ascomycota</taxon>
        <taxon>Pezizomycotina</taxon>
        <taxon>Sordariomycetes</taxon>
        <taxon>Hypocreomycetidae</taxon>
        <taxon>Hypocreales</taxon>
        <taxon>Ophiocordycipitaceae</taxon>
        <taxon>Ophiocordyceps</taxon>
    </lineage>
</organism>
<name>A0A2C5XHS0_9HYPO</name>
<proteinExistence type="predicted"/>
<dbReference type="Proteomes" id="UP000226431">
    <property type="component" value="Unassembled WGS sequence"/>
</dbReference>
<sequence length="96" mass="9799">MDSTMSGGNSSSSGAAPHPDPVGDAVPMEDMARHADADEAAPSTPSSDAVDAAPPTASTTDTSKGKDRDPDALSKQRRTQLLRETMAVPSASLRSC</sequence>
<keyword evidence="3" id="KW-1185">Reference proteome</keyword>
<comment type="caution">
    <text evidence="2">The sequence shown here is derived from an EMBL/GenBank/DDBJ whole genome shotgun (WGS) entry which is preliminary data.</text>
</comment>
<reference evidence="2 3" key="1">
    <citation type="submission" date="2017-06" db="EMBL/GenBank/DDBJ databases">
        <title>Ant-infecting Ophiocordyceps genomes reveal a high diversity of potential behavioral manipulation genes and a possible major role for enterotoxins.</title>
        <authorList>
            <person name="De Bekker C."/>
            <person name="Evans H.C."/>
            <person name="Brachmann A."/>
            <person name="Hughes D.P."/>
        </authorList>
    </citation>
    <scope>NUCLEOTIDE SEQUENCE [LARGE SCALE GENOMIC DNA]</scope>
    <source>
        <strain evidence="2 3">Map16</strain>
    </source>
</reference>
<evidence type="ECO:0000313" key="2">
    <source>
        <dbReference type="EMBL" id="PHH72849.1"/>
    </source>
</evidence>
<gene>
    <name evidence="2" type="ORF">CDD80_4222</name>
</gene>
<dbReference type="AlphaFoldDB" id="A0A2C5XHS0"/>
<protein>
    <submittedName>
        <fullName evidence="2">Uncharacterized protein</fullName>
    </submittedName>
</protein>
<feature type="region of interest" description="Disordered" evidence="1">
    <location>
        <begin position="1"/>
        <end position="96"/>
    </location>
</feature>
<feature type="compositionally biased region" description="Basic and acidic residues" evidence="1">
    <location>
        <begin position="63"/>
        <end position="74"/>
    </location>
</feature>
<feature type="compositionally biased region" description="Low complexity" evidence="1">
    <location>
        <begin position="40"/>
        <end position="62"/>
    </location>
</feature>
<accession>A0A2C5XHS0</accession>